<sequence>MSRAFSLQHPRPKRSQIGRYIDLENDATNQGVVNALVPNPKRYSNVKITCSEITAGVKAFTCLIADSAKNGFNGCTEASHSASGTIGLTSSEAKQGVVIALVKS</sequence>
<evidence type="ECO:0000313" key="2">
    <source>
        <dbReference type="Proteomes" id="UP000000305"/>
    </source>
</evidence>
<name>E9G8S8_DAPPU</name>
<dbReference type="EMBL" id="GL732535">
    <property type="protein sequence ID" value="EFX84024.1"/>
    <property type="molecule type" value="Genomic_DNA"/>
</dbReference>
<dbReference type="InParanoid" id="E9G8S8"/>
<dbReference type="KEGG" id="dpx:DAPPUDRAFT_239260"/>
<evidence type="ECO:0000313" key="1">
    <source>
        <dbReference type="EMBL" id="EFX84024.1"/>
    </source>
</evidence>
<keyword evidence="2" id="KW-1185">Reference proteome</keyword>
<reference evidence="1 2" key="1">
    <citation type="journal article" date="2011" name="Science">
        <title>The ecoresponsive genome of Daphnia pulex.</title>
        <authorList>
            <person name="Colbourne J.K."/>
            <person name="Pfrender M.E."/>
            <person name="Gilbert D."/>
            <person name="Thomas W.K."/>
            <person name="Tucker A."/>
            <person name="Oakley T.H."/>
            <person name="Tokishita S."/>
            <person name="Aerts A."/>
            <person name="Arnold G.J."/>
            <person name="Basu M.K."/>
            <person name="Bauer D.J."/>
            <person name="Caceres C.E."/>
            <person name="Carmel L."/>
            <person name="Casola C."/>
            <person name="Choi J.H."/>
            <person name="Detter J.C."/>
            <person name="Dong Q."/>
            <person name="Dusheyko S."/>
            <person name="Eads B.D."/>
            <person name="Frohlich T."/>
            <person name="Geiler-Samerotte K.A."/>
            <person name="Gerlach D."/>
            <person name="Hatcher P."/>
            <person name="Jogdeo S."/>
            <person name="Krijgsveld J."/>
            <person name="Kriventseva E.V."/>
            <person name="Kultz D."/>
            <person name="Laforsch C."/>
            <person name="Lindquist E."/>
            <person name="Lopez J."/>
            <person name="Manak J.R."/>
            <person name="Muller J."/>
            <person name="Pangilinan J."/>
            <person name="Patwardhan R.P."/>
            <person name="Pitluck S."/>
            <person name="Pritham E.J."/>
            <person name="Rechtsteiner A."/>
            <person name="Rho M."/>
            <person name="Rogozin I.B."/>
            <person name="Sakarya O."/>
            <person name="Salamov A."/>
            <person name="Schaack S."/>
            <person name="Shapiro H."/>
            <person name="Shiga Y."/>
            <person name="Skalitzky C."/>
            <person name="Smith Z."/>
            <person name="Souvorov A."/>
            <person name="Sung W."/>
            <person name="Tang Z."/>
            <person name="Tsuchiya D."/>
            <person name="Tu H."/>
            <person name="Vos H."/>
            <person name="Wang M."/>
            <person name="Wolf Y.I."/>
            <person name="Yamagata H."/>
            <person name="Yamada T."/>
            <person name="Ye Y."/>
            <person name="Shaw J.R."/>
            <person name="Andrews J."/>
            <person name="Crease T.J."/>
            <person name="Tang H."/>
            <person name="Lucas S.M."/>
            <person name="Robertson H.M."/>
            <person name="Bork P."/>
            <person name="Koonin E.V."/>
            <person name="Zdobnov E.M."/>
            <person name="Grigoriev I.V."/>
            <person name="Lynch M."/>
            <person name="Boore J.L."/>
        </authorList>
    </citation>
    <scope>NUCLEOTIDE SEQUENCE [LARGE SCALE GENOMIC DNA]</scope>
</reference>
<protein>
    <submittedName>
        <fullName evidence="1">Uncharacterized protein</fullName>
    </submittedName>
</protein>
<proteinExistence type="predicted"/>
<dbReference type="Proteomes" id="UP000000305">
    <property type="component" value="Unassembled WGS sequence"/>
</dbReference>
<dbReference type="HOGENOM" id="CLU_2252692_0_0_1"/>
<dbReference type="AlphaFoldDB" id="E9G8S8"/>
<organism evidence="1 2">
    <name type="scientific">Daphnia pulex</name>
    <name type="common">Water flea</name>
    <dbReference type="NCBI Taxonomy" id="6669"/>
    <lineage>
        <taxon>Eukaryota</taxon>
        <taxon>Metazoa</taxon>
        <taxon>Ecdysozoa</taxon>
        <taxon>Arthropoda</taxon>
        <taxon>Crustacea</taxon>
        <taxon>Branchiopoda</taxon>
        <taxon>Diplostraca</taxon>
        <taxon>Cladocera</taxon>
        <taxon>Anomopoda</taxon>
        <taxon>Daphniidae</taxon>
        <taxon>Daphnia</taxon>
    </lineage>
</organism>
<accession>E9G8S8</accession>
<gene>
    <name evidence="1" type="ORF">DAPPUDRAFT_239260</name>
</gene>